<dbReference type="Proteomes" id="UP000005808">
    <property type="component" value="Unassembled WGS sequence"/>
</dbReference>
<dbReference type="Gene3D" id="2.60.40.1890">
    <property type="entry name" value="PCu(A)C copper chaperone"/>
    <property type="match status" value="1"/>
</dbReference>
<dbReference type="PATRIC" id="fig|1127483.3.peg.6846"/>
<organism evidence="1 2">
    <name type="scientific">Cupriavidus basilensis OR16</name>
    <dbReference type="NCBI Taxonomy" id="1127483"/>
    <lineage>
        <taxon>Bacteria</taxon>
        <taxon>Pseudomonadati</taxon>
        <taxon>Pseudomonadota</taxon>
        <taxon>Betaproteobacteria</taxon>
        <taxon>Burkholderiales</taxon>
        <taxon>Burkholderiaceae</taxon>
        <taxon>Cupriavidus</taxon>
    </lineage>
</organism>
<accession>H1SEW4</accession>
<protein>
    <submittedName>
        <fullName evidence="1">Copper(I)-binding protein</fullName>
    </submittedName>
</protein>
<dbReference type="EMBL" id="AHJE01000103">
    <property type="protein sequence ID" value="EHP38909.1"/>
    <property type="molecule type" value="Genomic_DNA"/>
</dbReference>
<dbReference type="InterPro" id="IPR036182">
    <property type="entry name" value="PCuAC_sf"/>
</dbReference>
<dbReference type="SUPFAM" id="SSF110087">
    <property type="entry name" value="DR1885-like metal-binding protein"/>
    <property type="match status" value="1"/>
</dbReference>
<proteinExistence type="predicted"/>
<evidence type="ECO:0000313" key="1">
    <source>
        <dbReference type="EMBL" id="EHP38909.1"/>
    </source>
</evidence>
<evidence type="ECO:0000313" key="2">
    <source>
        <dbReference type="Proteomes" id="UP000005808"/>
    </source>
</evidence>
<sequence length="54" mass="5661">MLMGLKAPLKKGDTVALTLKIEQGGKVIEQKVDAEVRDLTATAPAAGAHGDHKH</sequence>
<reference evidence="1 2" key="1">
    <citation type="journal article" date="2012" name="J. Bacteriol.">
        <title>De Novo Genome Project of Cupriavidus basilensis OR16.</title>
        <authorList>
            <person name="Cserhati M."/>
            <person name="Kriszt B."/>
            <person name="Szoboszlay S."/>
            <person name="Toth A."/>
            <person name="Szabo I."/>
            <person name="Tancsics A."/>
            <person name="Nagy I."/>
            <person name="Horvath B."/>
            <person name="Nagy I."/>
            <person name="Kukolya J."/>
        </authorList>
    </citation>
    <scope>NUCLEOTIDE SEQUENCE [LARGE SCALE GENOMIC DNA]</scope>
    <source>
        <strain evidence="1 2">OR16</strain>
    </source>
</reference>
<name>H1SEW4_9BURK</name>
<dbReference type="AlphaFoldDB" id="H1SEW4"/>
<comment type="caution">
    <text evidence="1">The sequence shown here is derived from an EMBL/GenBank/DDBJ whole genome shotgun (WGS) entry which is preliminary data.</text>
</comment>
<gene>
    <name evidence="1" type="ORF">OR16_34288</name>
</gene>